<evidence type="ECO:0000256" key="1">
    <source>
        <dbReference type="SAM" id="Phobius"/>
    </source>
</evidence>
<name>A0A3S3PXQ9_9SPHI</name>
<sequence length="167" mass="19150">MNANQKFILKIASVLLIAVVGGYYMMKLRSGGKKAVAFVSLNYQWGVGDSLQNSYNSKTGNYQFLDQRDRLIKENFKLRTNNVIYLHSKIDEEDLLNLPDTIANAGANFKDPKVLRYQFQFVYDDTTRNIIYLTNYDKDPLIGHKASALQKLVQQTINEAEGRFARK</sequence>
<keyword evidence="1" id="KW-1133">Transmembrane helix</keyword>
<dbReference type="OrthoDB" id="795346at2"/>
<dbReference type="EMBL" id="SAYW01000006">
    <property type="protein sequence ID" value="RWU04835.1"/>
    <property type="molecule type" value="Genomic_DNA"/>
</dbReference>
<dbReference type="RefSeq" id="WP_113648585.1">
    <property type="nucleotide sequence ID" value="NZ_QMHN01000006.1"/>
</dbReference>
<dbReference type="AlphaFoldDB" id="A0A3S3PXQ9"/>
<comment type="caution">
    <text evidence="2">The sequence shown here is derived from an EMBL/GenBank/DDBJ whole genome shotgun (WGS) entry which is preliminary data.</text>
</comment>
<keyword evidence="3" id="KW-1185">Reference proteome</keyword>
<keyword evidence="1" id="KW-0472">Membrane</keyword>
<organism evidence="2 3">
    <name type="scientific">Pedobacter chitinilyticus</name>
    <dbReference type="NCBI Taxonomy" id="2233776"/>
    <lineage>
        <taxon>Bacteria</taxon>
        <taxon>Pseudomonadati</taxon>
        <taxon>Bacteroidota</taxon>
        <taxon>Sphingobacteriia</taxon>
        <taxon>Sphingobacteriales</taxon>
        <taxon>Sphingobacteriaceae</taxon>
        <taxon>Pedobacter</taxon>
    </lineage>
</organism>
<reference evidence="2 3" key="1">
    <citation type="submission" date="2018-06" db="EMBL/GenBank/DDBJ databases">
        <title>Pedobacter endophyticus sp. nov., an endophytic bacterium isolated from a leaf of Triticum aestivum.</title>
        <authorList>
            <person name="Zhang L."/>
        </authorList>
    </citation>
    <scope>NUCLEOTIDE SEQUENCE [LARGE SCALE GENOMIC DNA]</scope>
    <source>
        <strain evidence="2 3">CM134L-2</strain>
    </source>
</reference>
<accession>A0A3S3PXQ9</accession>
<gene>
    <name evidence="2" type="ORF">DPV69_16850</name>
</gene>
<evidence type="ECO:0000313" key="2">
    <source>
        <dbReference type="EMBL" id="RWU04835.1"/>
    </source>
</evidence>
<protein>
    <submittedName>
        <fullName evidence="2">Uncharacterized protein</fullName>
    </submittedName>
</protein>
<feature type="transmembrane region" description="Helical" evidence="1">
    <location>
        <begin position="7"/>
        <end position="26"/>
    </location>
</feature>
<dbReference type="Proteomes" id="UP000284120">
    <property type="component" value="Unassembled WGS sequence"/>
</dbReference>
<keyword evidence="1" id="KW-0812">Transmembrane</keyword>
<proteinExistence type="predicted"/>
<evidence type="ECO:0000313" key="3">
    <source>
        <dbReference type="Proteomes" id="UP000284120"/>
    </source>
</evidence>